<dbReference type="EMBL" id="QGNW01000085">
    <property type="protein sequence ID" value="RVW99890.1"/>
    <property type="molecule type" value="Genomic_DNA"/>
</dbReference>
<evidence type="ECO:0000313" key="2">
    <source>
        <dbReference type="Proteomes" id="UP000288805"/>
    </source>
</evidence>
<dbReference type="AlphaFoldDB" id="A0A438IT50"/>
<dbReference type="InterPro" id="IPR043128">
    <property type="entry name" value="Rev_trsase/Diguanyl_cyclase"/>
</dbReference>
<organism evidence="1 2">
    <name type="scientific">Vitis vinifera</name>
    <name type="common">Grape</name>
    <dbReference type="NCBI Taxonomy" id="29760"/>
    <lineage>
        <taxon>Eukaryota</taxon>
        <taxon>Viridiplantae</taxon>
        <taxon>Streptophyta</taxon>
        <taxon>Embryophyta</taxon>
        <taxon>Tracheophyta</taxon>
        <taxon>Spermatophyta</taxon>
        <taxon>Magnoliopsida</taxon>
        <taxon>eudicotyledons</taxon>
        <taxon>Gunneridae</taxon>
        <taxon>Pentapetalae</taxon>
        <taxon>rosids</taxon>
        <taxon>Vitales</taxon>
        <taxon>Vitaceae</taxon>
        <taxon>Viteae</taxon>
        <taxon>Vitis</taxon>
    </lineage>
</organism>
<dbReference type="Proteomes" id="UP000288805">
    <property type="component" value="Unassembled WGS sequence"/>
</dbReference>
<dbReference type="Gene3D" id="3.30.70.270">
    <property type="match status" value="1"/>
</dbReference>
<dbReference type="SUPFAM" id="SSF56672">
    <property type="entry name" value="DNA/RNA polymerases"/>
    <property type="match status" value="1"/>
</dbReference>
<proteinExistence type="predicted"/>
<dbReference type="InterPro" id="IPR043502">
    <property type="entry name" value="DNA/RNA_pol_sf"/>
</dbReference>
<sequence>MKLNPTKCVFGVNAGKFLGFMVTQRGIEVNLAQVKAVLKTLALNNKKELQRLTGRLAALGHFIAHFTGKLLHFFLTLKGASTFNWTDECK</sequence>
<gene>
    <name evidence="1" type="ORF">CK203_029232</name>
</gene>
<accession>A0A438IT50</accession>
<name>A0A438IT50_VITVI</name>
<protein>
    <submittedName>
        <fullName evidence="1">Uncharacterized protein</fullName>
    </submittedName>
</protein>
<evidence type="ECO:0000313" key="1">
    <source>
        <dbReference type="EMBL" id="RVW99890.1"/>
    </source>
</evidence>
<comment type="caution">
    <text evidence="1">The sequence shown here is derived from an EMBL/GenBank/DDBJ whole genome shotgun (WGS) entry which is preliminary data.</text>
</comment>
<reference evidence="1 2" key="1">
    <citation type="journal article" date="2018" name="PLoS Genet.">
        <title>Population sequencing reveals clonal diversity and ancestral inbreeding in the grapevine cultivar Chardonnay.</title>
        <authorList>
            <person name="Roach M.J."/>
            <person name="Johnson D.L."/>
            <person name="Bohlmann J."/>
            <person name="van Vuuren H.J."/>
            <person name="Jones S.J."/>
            <person name="Pretorius I.S."/>
            <person name="Schmidt S.A."/>
            <person name="Borneman A.R."/>
        </authorList>
    </citation>
    <scope>NUCLEOTIDE SEQUENCE [LARGE SCALE GENOMIC DNA]</scope>
    <source>
        <strain evidence="2">cv. Chardonnay</strain>
        <tissue evidence="1">Leaf</tissue>
    </source>
</reference>